<dbReference type="GO" id="GO:0008859">
    <property type="term" value="F:exoribonuclease II activity"/>
    <property type="evidence" value="ECO:0007669"/>
    <property type="project" value="UniProtKB-UniRule"/>
</dbReference>
<comment type="catalytic activity">
    <reaction evidence="1 8">
        <text>Exonucleolytic cleavage in the 3'- to 5'-direction to yield nucleoside 5'-phosphates.</text>
        <dbReference type="EC" id="3.1.13.1"/>
    </reaction>
</comment>
<evidence type="ECO:0000256" key="8">
    <source>
        <dbReference type="HAMAP-Rule" id="MF_01895"/>
    </source>
</evidence>
<evidence type="ECO:0000256" key="7">
    <source>
        <dbReference type="ARBA" id="ARBA00022884"/>
    </source>
</evidence>
<comment type="caution">
    <text evidence="10">The sequence shown here is derived from an EMBL/GenBank/DDBJ whole genome shotgun (WGS) entry which is preliminary data.</text>
</comment>
<evidence type="ECO:0000256" key="2">
    <source>
        <dbReference type="ARBA" id="ARBA00004496"/>
    </source>
</evidence>
<name>A0A9D1SPK1_9BACT</name>
<comment type="subcellular location">
    <subcellularLocation>
        <location evidence="2 8">Cytoplasm</location>
    </subcellularLocation>
</comment>
<dbReference type="Gene3D" id="2.40.50.140">
    <property type="entry name" value="Nucleic acid-binding proteins"/>
    <property type="match status" value="3"/>
</dbReference>
<evidence type="ECO:0000259" key="9">
    <source>
        <dbReference type="PROSITE" id="PS50126"/>
    </source>
</evidence>
<dbReference type="Pfam" id="PF00773">
    <property type="entry name" value="RNB"/>
    <property type="match status" value="1"/>
</dbReference>
<proteinExistence type="inferred from homology"/>
<dbReference type="InterPro" id="IPR012340">
    <property type="entry name" value="NA-bd_OB-fold"/>
</dbReference>
<dbReference type="HAMAP" id="MF_01895">
    <property type="entry name" value="RNase_R"/>
    <property type="match status" value="1"/>
</dbReference>
<sequence length="693" mass="77669">MSMNKITEILNRFPNGLNASQICAAVGTRSTAERKAVKEALKGMEKQCLVFYDSRSRRYRMAAEGDYGQAVFDGNRRGFGFLEMEEGEDLFVPPSKTNGAFHKDLVAYKRIAGTKDEAEVVKILKRGTWQIVGVYDEKEKVGFVIPDEDKFSQDVFIGEGKNLGARNGQKVVVKITSFPDDNRNNPEGEIVQVLGYPDEKNVDLLSVAYAYGLDRNFPAACQAEAEKMPDAVSPDECKGRRDLRSKKVFTIDGEDAKDLDDAVSIDTDSEGNYVLGVHIADVSHYVKRGGEIDNEAFARGTSVYFPEMVFPMLPTRLSNGICSLFEGVDRLTLTCEMTVNTQGKVVRSDVYPSVIRSRHRLTYTAVQALFDGDVQTAAKYADIADDLFVMKKLAEILQEKRKARGNIDFQTKEVYFLRDEKGDVTGVQPVQRCFSHKLIEEFMILANESVAEYAFSCEYPFIYRIHEKPDPEKLAVLTALMKGVGINVKNTKEVHSSVLRDALEQAEKTPYFNLINDVMLRTMQKARYSPVNSGHFGLSSRCYCHFTSPIRRYPDLAVHRILKDAVKGNFSAFGRYSDEVKDISVQSSRREKIAAEAERTADDVEKCRYAQKLIGQSFDAVISGVTERGIFCEMSNTVEGFVSVEKLGGQFTYNEKLFCLSNGSVRYCLGDCVRITVESVNLGALKIDFCLQE</sequence>
<dbReference type="InterPro" id="IPR011805">
    <property type="entry name" value="RNase_R"/>
</dbReference>
<dbReference type="GO" id="GO:0006402">
    <property type="term" value="P:mRNA catabolic process"/>
    <property type="evidence" value="ECO:0007669"/>
    <property type="project" value="TreeGrafter"/>
</dbReference>
<dbReference type="Pfam" id="PF08206">
    <property type="entry name" value="OB_RNB"/>
    <property type="match status" value="1"/>
</dbReference>
<reference evidence="10" key="1">
    <citation type="submission" date="2020-10" db="EMBL/GenBank/DDBJ databases">
        <authorList>
            <person name="Gilroy R."/>
        </authorList>
    </citation>
    <scope>NUCLEOTIDE SEQUENCE</scope>
    <source>
        <strain evidence="10">ChiHjej12B11-7776</strain>
    </source>
</reference>
<dbReference type="InterPro" id="IPR050180">
    <property type="entry name" value="RNR_Ribonuclease"/>
</dbReference>
<dbReference type="GO" id="GO:0003723">
    <property type="term" value="F:RNA binding"/>
    <property type="evidence" value="ECO:0007669"/>
    <property type="project" value="UniProtKB-UniRule"/>
</dbReference>
<keyword evidence="6 8" id="KW-0269">Exonuclease</keyword>
<dbReference type="SMART" id="SM00955">
    <property type="entry name" value="RNB"/>
    <property type="match status" value="1"/>
</dbReference>
<keyword evidence="3 8" id="KW-0963">Cytoplasm</keyword>
<reference evidence="10" key="2">
    <citation type="journal article" date="2021" name="PeerJ">
        <title>Extensive microbial diversity within the chicken gut microbiome revealed by metagenomics and culture.</title>
        <authorList>
            <person name="Gilroy R."/>
            <person name="Ravi A."/>
            <person name="Getino M."/>
            <person name="Pursley I."/>
            <person name="Horton D.L."/>
            <person name="Alikhan N.F."/>
            <person name="Baker D."/>
            <person name="Gharbi K."/>
            <person name="Hall N."/>
            <person name="Watson M."/>
            <person name="Adriaenssens E.M."/>
            <person name="Foster-Nyarko E."/>
            <person name="Jarju S."/>
            <person name="Secka A."/>
            <person name="Antonio M."/>
            <person name="Oren A."/>
            <person name="Chaudhuri R.R."/>
            <person name="La Ragione R."/>
            <person name="Hildebrand F."/>
            <person name="Pallen M.J."/>
        </authorList>
    </citation>
    <scope>NUCLEOTIDE SEQUENCE</scope>
    <source>
        <strain evidence="10">ChiHjej12B11-7776</strain>
    </source>
</reference>
<dbReference type="PANTHER" id="PTHR23355:SF9">
    <property type="entry name" value="DIS3-LIKE EXONUCLEASE 2"/>
    <property type="match status" value="1"/>
</dbReference>
<dbReference type="InterPro" id="IPR003029">
    <property type="entry name" value="S1_domain"/>
</dbReference>
<comment type="function">
    <text evidence="8">3'-5' exoribonuclease that releases 5'-nucleoside monophosphates and is involved in maturation of structured RNAs.</text>
</comment>
<keyword evidence="4 8" id="KW-0540">Nuclease</keyword>
<dbReference type="SUPFAM" id="SSF50249">
    <property type="entry name" value="Nucleic acid-binding proteins"/>
    <property type="match status" value="3"/>
</dbReference>
<dbReference type="EC" id="3.1.13.1" evidence="8"/>
<evidence type="ECO:0000256" key="4">
    <source>
        <dbReference type="ARBA" id="ARBA00022722"/>
    </source>
</evidence>
<dbReference type="InterPro" id="IPR004476">
    <property type="entry name" value="RNase_II/RNase_R"/>
</dbReference>
<evidence type="ECO:0000256" key="3">
    <source>
        <dbReference type="ARBA" id="ARBA00022490"/>
    </source>
</evidence>
<evidence type="ECO:0000256" key="1">
    <source>
        <dbReference type="ARBA" id="ARBA00001849"/>
    </source>
</evidence>
<dbReference type="PANTHER" id="PTHR23355">
    <property type="entry name" value="RIBONUCLEASE"/>
    <property type="match status" value="1"/>
</dbReference>
<dbReference type="InterPro" id="IPR011129">
    <property type="entry name" value="CSD"/>
</dbReference>
<dbReference type="InterPro" id="IPR001900">
    <property type="entry name" value="RNase_II/R"/>
</dbReference>
<dbReference type="Proteomes" id="UP000886852">
    <property type="component" value="Unassembled WGS sequence"/>
</dbReference>
<evidence type="ECO:0000256" key="5">
    <source>
        <dbReference type="ARBA" id="ARBA00022801"/>
    </source>
</evidence>
<dbReference type="SMART" id="SM00357">
    <property type="entry name" value="CSP"/>
    <property type="match status" value="2"/>
</dbReference>
<accession>A0A9D1SPK1</accession>
<dbReference type="GO" id="GO:0005829">
    <property type="term" value="C:cytosol"/>
    <property type="evidence" value="ECO:0007669"/>
    <property type="project" value="UniProtKB-ARBA"/>
</dbReference>
<gene>
    <name evidence="8 10" type="primary">rnr</name>
    <name evidence="10" type="ORF">IAC72_00310</name>
</gene>
<keyword evidence="5 8" id="KW-0378">Hydrolase</keyword>
<comment type="similarity">
    <text evidence="8">Belongs to the RNR ribonuclease family. RNase R subfamily.</text>
</comment>
<dbReference type="AlphaFoldDB" id="A0A9D1SPK1"/>
<evidence type="ECO:0000256" key="6">
    <source>
        <dbReference type="ARBA" id="ARBA00022839"/>
    </source>
</evidence>
<feature type="domain" description="S1 motif" evidence="9">
    <location>
        <begin position="615"/>
        <end position="692"/>
    </location>
</feature>
<dbReference type="Pfam" id="PF17876">
    <property type="entry name" value="CSD2"/>
    <property type="match status" value="1"/>
</dbReference>
<dbReference type="NCBIfam" id="TIGR00358">
    <property type="entry name" value="3_prime_RNase"/>
    <property type="match status" value="1"/>
</dbReference>
<dbReference type="PROSITE" id="PS50126">
    <property type="entry name" value="S1"/>
    <property type="match status" value="1"/>
</dbReference>
<keyword evidence="7 8" id="KW-0694">RNA-binding</keyword>
<dbReference type="NCBIfam" id="TIGR02063">
    <property type="entry name" value="RNase_R"/>
    <property type="match status" value="1"/>
</dbReference>
<dbReference type="InterPro" id="IPR013223">
    <property type="entry name" value="RNase_B_OB_dom"/>
</dbReference>
<organism evidence="10 11">
    <name type="scientific">Candidatus Fimimonas merdipullorum</name>
    <dbReference type="NCBI Taxonomy" id="2840822"/>
    <lineage>
        <taxon>Bacteria</taxon>
        <taxon>Pseudomonadati</taxon>
        <taxon>Myxococcota</taxon>
        <taxon>Myxococcia</taxon>
        <taxon>Myxococcales</taxon>
        <taxon>Cystobacterineae</taxon>
        <taxon>Myxococcaceae</taxon>
        <taxon>Myxococcaceae incertae sedis</taxon>
        <taxon>Candidatus Fimimonas</taxon>
    </lineage>
</organism>
<evidence type="ECO:0000313" key="11">
    <source>
        <dbReference type="Proteomes" id="UP000886852"/>
    </source>
</evidence>
<dbReference type="EMBL" id="DVOC01000009">
    <property type="protein sequence ID" value="HIU90444.1"/>
    <property type="molecule type" value="Genomic_DNA"/>
</dbReference>
<dbReference type="InterPro" id="IPR040476">
    <property type="entry name" value="CSD2"/>
</dbReference>
<evidence type="ECO:0000313" key="10">
    <source>
        <dbReference type="EMBL" id="HIU90444.1"/>
    </source>
</evidence>
<protein>
    <recommendedName>
        <fullName evidence="8">Ribonuclease R</fullName>
        <shortName evidence="8">RNase R</shortName>
        <ecNumber evidence="8">3.1.13.1</ecNumber>
    </recommendedName>
</protein>